<feature type="domain" description="Phosphoribulokinase/uridine kinase" evidence="1">
    <location>
        <begin position="27"/>
        <end position="211"/>
    </location>
</feature>
<keyword evidence="3" id="KW-1185">Reference proteome</keyword>
<dbReference type="Proteomes" id="UP000619260">
    <property type="component" value="Unassembled WGS sequence"/>
</dbReference>
<dbReference type="GO" id="GO:0005524">
    <property type="term" value="F:ATP binding"/>
    <property type="evidence" value="ECO:0007669"/>
    <property type="project" value="InterPro"/>
</dbReference>
<dbReference type="AlphaFoldDB" id="A0A8J3YL85"/>
<dbReference type="Gene3D" id="3.40.50.300">
    <property type="entry name" value="P-loop containing nucleotide triphosphate hydrolases"/>
    <property type="match status" value="1"/>
</dbReference>
<accession>A0A8J3YL85</accession>
<dbReference type="RefSeq" id="WP_203901035.1">
    <property type="nucleotide sequence ID" value="NZ_BOPF01000015.1"/>
</dbReference>
<gene>
    <name evidence="2" type="ORF">Val02_44200</name>
</gene>
<sequence>MVRPQALPPALDAVRELLADRPGRLLVGLCGPPAAGKSTLAAALAAALVNRDGVSAVAVPMDGFHLANAELARLGLADRKGAPETFDAHGFVHLLQRLRDAGPDVVYAPAFDRVVNESIGSAIPVPPDIRVIVIEGNYLLLDSHPWDRVRDILDVTLYLDAPHDMRHDALVRRQQARGLSRSAAQDWAAGSDAANARIIESTRDRADRVLTRR</sequence>
<protein>
    <submittedName>
        <fullName evidence="2">Nucleoside/nucleotide kinase family protein</fullName>
    </submittedName>
</protein>
<dbReference type="GO" id="GO:0016301">
    <property type="term" value="F:kinase activity"/>
    <property type="evidence" value="ECO:0007669"/>
    <property type="project" value="UniProtKB-KW"/>
</dbReference>
<dbReference type="InterPro" id="IPR006083">
    <property type="entry name" value="PRK/URK"/>
</dbReference>
<proteinExistence type="predicted"/>
<evidence type="ECO:0000313" key="2">
    <source>
        <dbReference type="EMBL" id="GIJ47534.1"/>
    </source>
</evidence>
<dbReference type="InterPro" id="IPR027417">
    <property type="entry name" value="P-loop_NTPase"/>
</dbReference>
<evidence type="ECO:0000259" key="1">
    <source>
        <dbReference type="Pfam" id="PF00485"/>
    </source>
</evidence>
<keyword evidence="2" id="KW-0418">Kinase</keyword>
<comment type="caution">
    <text evidence="2">The sequence shown here is derived from an EMBL/GenBank/DDBJ whole genome shotgun (WGS) entry which is preliminary data.</text>
</comment>
<dbReference type="NCBIfam" id="NF006743">
    <property type="entry name" value="PRK09270.1-2"/>
    <property type="match status" value="1"/>
</dbReference>
<organism evidence="2 3">
    <name type="scientific">Virgisporangium aliadipatigenens</name>
    <dbReference type="NCBI Taxonomy" id="741659"/>
    <lineage>
        <taxon>Bacteria</taxon>
        <taxon>Bacillati</taxon>
        <taxon>Actinomycetota</taxon>
        <taxon>Actinomycetes</taxon>
        <taxon>Micromonosporales</taxon>
        <taxon>Micromonosporaceae</taxon>
        <taxon>Virgisporangium</taxon>
    </lineage>
</organism>
<dbReference type="PANTHER" id="PTHR10285">
    <property type="entry name" value="URIDINE KINASE"/>
    <property type="match status" value="1"/>
</dbReference>
<reference evidence="2" key="1">
    <citation type="submission" date="2021-01" db="EMBL/GenBank/DDBJ databases">
        <title>Whole genome shotgun sequence of Virgisporangium aliadipatigenens NBRC 105644.</title>
        <authorList>
            <person name="Komaki H."/>
            <person name="Tamura T."/>
        </authorList>
    </citation>
    <scope>NUCLEOTIDE SEQUENCE</scope>
    <source>
        <strain evidence="2">NBRC 105644</strain>
    </source>
</reference>
<dbReference type="EMBL" id="BOPF01000015">
    <property type="protein sequence ID" value="GIJ47534.1"/>
    <property type="molecule type" value="Genomic_DNA"/>
</dbReference>
<keyword evidence="2" id="KW-0808">Transferase</keyword>
<dbReference type="SUPFAM" id="SSF52540">
    <property type="entry name" value="P-loop containing nucleoside triphosphate hydrolases"/>
    <property type="match status" value="1"/>
</dbReference>
<name>A0A8J3YL85_9ACTN</name>
<evidence type="ECO:0000313" key="3">
    <source>
        <dbReference type="Proteomes" id="UP000619260"/>
    </source>
</evidence>
<dbReference type="Pfam" id="PF00485">
    <property type="entry name" value="PRK"/>
    <property type="match status" value="1"/>
</dbReference>